<dbReference type="AlphaFoldDB" id="A0A5C3NK66"/>
<dbReference type="Proteomes" id="UP000305948">
    <property type="component" value="Unassembled WGS sequence"/>
</dbReference>
<sequence length="82" mass="9065">MKLVLEICHASSSFAKSQAFLKLPQRGLSLSPRSSPRRAMLQFMLCVSCCASDDGYSVAPPQSHRMLTSHYAHRAPTTSIIR</sequence>
<keyword evidence="2" id="KW-1185">Reference proteome</keyword>
<organism evidence="1 2">
    <name type="scientific">Heliocybe sulcata</name>
    <dbReference type="NCBI Taxonomy" id="5364"/>
    <lineage>
        <taxon>Eukaryota</taxon>
        <taxon>Fungi</taxon>
        <taxon>Dikarya</taxon>
        <taxon>Basidiomycota</taxon>
        <taxon>Agaricomycotina</taxon>
        <taxon>Agaricomycetes</taxon>
        <taxon>Gloeophyllales</taxon>
        <taxon>Gloeophyllaceae</taxon>
        <taxon>Heliocybe</taxon>
    </lineage>
</organism>
<gene>
    <name evidence="1" type="ORF">OE88DRAFT_117733</name>
</gene>
<reference evidence="1 2" key="1">
    <citation type="journal article" date="2019" name="Nat. Ecol. Evol.">
        <title>Megaphylogeny resolves global patterns of mushroom evolution.</title>
        <authorList>
            <person name="Varga T."/>
            <person name="Krizsan K."/>
            <person name="Foldi C."/>
            <person name="Dima B."/>
            <person name="Sanchez-Garcia M."/>
            <person name="Sanchez-Ramirez S."/>
            <person name="Szollosi G.J."/>
            <person name="Szarkandi J.G."/>
            <person name="Papp V."/>
            <person name="Albert L."/>
            <person name="Andreopoulos W."/>
            <person name="Angelini C."/>
            <person name="Antonin V."/>
            <person name="Barry K.W."/>
            <person name="Bougher N.L."/>
            <person name="Buchanan P."/>
            <person name="Buyck B."/>
            <person name="Bense V."/>
            <person name="Catcheside P."/>
            <person name="Chovatia M."/>
            <person name="Cooper J."/>
            <person name="Damon W."/>
            <person name="Desjardin D."/>
            <person name="Finy P."/>
            <person name="Geml J."/>
            <person name="Haridas S."/>
            <person name="Hughes K."/>
            <person name="Justo A."/>
            <person name="Karasinski D."/>
            <person name="Kautmanova I."/>
            <person name="Kiss B."/>
            <person name="Kocsube S."/>
            <person name="Kotiranta H."/>
            <person name="LaButti K.M."/>
            <person name="Lechner B.E."/>
            <person name="Liimatainen K."/>
            <person name="Lipzen A."/>
            <person name="Lukacs Z."/>
            <person name="Mihaltcheva S."/>
            <person name="Morgado L.N."/>
            <person name="Niskanen T."/>
            <person name="Noordeloos M.E."/>
            <person name="Ohm R.A."/>
            <person name="Ortiz-Santana B."/>
            <person name="Ovrebo C."/>
            <person name="Racz N."/>
            <person name="Riley R."/>
            <person name="Savchenko A."/>
            <person name="Shiryaev A."/>
            <person name="Soop K."/>
            <person name="Spirin V."/>
            <person name="Szebenyi C."/>
            <person name="Tomsovsky M."/>
            <person name="Tulloss R.E."/>
            <person name="Uehling J."/>
            <person name="Grigoriev I.V."/>
            <person name="Vagvolgyi C."/>
            <person name="Papp T."/>
            <person name="Martin F.M."/>
            <person name="Miettinen O."/>
            <person name="Hibbett D.S."/>
            <person name="Nagy L.G."/>
        </authorList>
    </citation>
    <scope>NUCLEOTIDE SEQUENCE [LARGE SCALE GENOMIC DNA]</scope>
    <source>
        <strain evidence="1 2">OMC1185</strain>
    </source>
</reference>
<proteinExistence type="predicted"/>
<accession>A0A5C3NK66</accession>
<evidence type="ECO:0000313" key="2">
    <source>
        <dbReference type="Proteomes" id="UP000305948"/>
    </source>
</evidence>
<name>A0A5C3NK66_9AGAM</name>
<protein>
    <submittedName>
        <fullName evidence="1">Uncharacterized protein</fullName>
    </submittedName>
</protein>
<dbReference type="EMBL" id="ML213503">
    <property type="protein sequence ID" value="TFK57297.1"/>
    <property type="molecule type" value="Genomic_DNA"/>
</dbReference>
<evidence type="ECO:0000313" key="1">
    <source>
        <dbReference type="EMBL" id="TFK57297.1"/>
    </source>
</evidence>